<name>A0A7H0VA47_9FLAO</name>
<dbReference type="Proteomes" id="UP000516305">
    <property type="component" value="Chromosome"/>
</dbReference>
<feature type="signal peptide" evidence="2">
    <location>
        <begin position="1"/>
        <end position="24"/>
    </location>
</feature>
<proteinExistence type="predicted"/>
<reference evidence="3 4" key="1">
    <citation type="submission" date="2020-08" db="EMBL/GenBank/DDBJ databases">
        <title>Croceimicrobium hydrocarbonivorans gen. nov., sp. nov., a novel marine bacterium isolated from a bacterial consortium that degrades polyethylene terephthalate.</title>
        <authorList>
            <person name="Liu R."/>
        </authorList>
    </citation>
    <scope>NUCLEOTIDE SEQUENCE [LARGE SCALE GENOMIC DNA]</scope>
    <source>
        <strain evidence="3 4">A20-9</strain>
    </source>
</reference>
<sequence>MRLKHLFLLLLPFSLFSQSSLIWSEDFSNGIPSTWSQPTSNGGANWEYRGANTNPNQSIGSRGAYSRGLNGVPGPPINSPSASNGFVIFDSDYLDNGGSTQRGSGIAPAPHRGLLQTGVINLSAHPNVLLKMLSMHYCFSSKLYLLCSRDGGQSFNDSILINPLPSALSYSPPSDTLEINLSQQLGGASQAVIAFAFDGRFTDVFGNKGYHYWMIDDLELHDGPVNSMAFCPSAENGRPISVSLFGHAGQKHHLKSIPQRFGKDFIAAASVVNNGSANQANVYLKMAVVSPSIGQVILRKSQKIGTLAAGDTLKFDTLFIRQDLPWYVSNYDLHFWVYSDAITGAQAPHYIEYAGFEITENLLAPLGDFGLYQSLSLPQSGSGGIDKIAVPFYLPQVDPELSNQLKVAIKGVRLNYYRTGIPSGDSIKVDFYADADFSPSTGISSGASPIFSDILPSNFVRFPSPVLVDTGHYWLLVEVINTNAPSLSIRYQQRREAGEALPAHFSGGSWSQNWNGLPTPEHFNISLMTDSLNCPRRSIYHAEFCDTGLIYVPLLNQFISQTGTFYDTTGMGSCPTHTQYMITVERPHVDTLNVNTCGLLYRGPSGTQYIGPGLHRDRVALNGQNCDSIYYINHQVSADYSEIRIVSYCGAYYQSSWGEKFYQSGLYQHYIPDSLSCDTVILLDLDLTPVNVGYQIINNGTAVQALEPNATYQWLDCDLNRPVGGAQSRIYEPYYDGNFALIVNNGFCADTSVCFSLATTGIRELSKDGIKVYPIPAQERLFLEISPEWRQSSYQLRDLQGRVLEEAELGETLNQELKLHVPKGVYFLQIQKGSKALSFRILVD</sequence>
<dbReference type="InterPro" id="IPR026444">
    <property type="entry name" value="Secre_tail"/>
</dbReference>
<evidence type="ECO:0000313" key="4">
    <source>
        <dbReference type="Proteomes" id="UP000516305"/>
    </source>
</evidence>
<organism evidence="3 4">
    <name type="scientific">Croceimicrobium hydrocarbonivorans</name>
    <dbReference type="NCBI Taxonomy" id="2761580"/>
    <lineage>
        <taxon>Bacteria</taxon>
        <taxon>Pseudomonadati</taxon>
        <taxon>Bacteroidota</taxon>
        <taxon>Flavobacteriia</taxon>
        <taxon>Flavobacteriales</taxon>
        <taxon>Owenweeksiaceae</taxon>
        <taxon>Croceimicrobium</taxon>
    </lineage>
</organism>
<dbReference type="KEGG" id="chyd:H4K34_09355"/>
<accession>A0A7H0VA47</accession>
<keyword evidence="4" id="KW-1185">Reference proteome</keyword>
<protein>
    <submittedName>
        <fullName evidence="3">T9SS type A sorting domain-containing protein</fullName>
    </submittedName>
</protein>
<feature type="chain" id="PRO_5028894213" evidence="2">
    <location>
        <begin position="25"/>
        <end position="844"/>
    </location>
</feature>
<dbReference type="NCBIfam" id="TIGR04183">
    <property type="entry name" value="Por_Secre_tail"/>
    <property type="match status" value="1"/>
</dbReference>
<evidence type="ECO:0000313" key="3">
    <source>
        <dbReference type="EMBL" id="QNR22595.1"/>
    </source>
</evidence>
<evidence type="ECO:0000256" key="1">
    <source>
        <dbReference type="ARBA" id="ARBA00022729"/>
    </source>
</evidence>
<dbReference type="EMBL" id="CP060139">
    <property type="protein sequence ID" value="QNR22595.1"/>
    <property type="molecule type" value="Genomic_DNA"/>
</dbReference>
<dbReference type="AlphaFoldDB" id="A0A7H0VA47"/>
<gene>
    <name evidence="3" type="ORF">H4K34_09355</name>
</gene>
<evidence type="ECO:0000256" key="2">
    <source>
        <dbReference type="SAM" id="SignalP"/>
    </source>
</evidence>
<dbReference type="RefSeq" id="WP_210757161.1">
    <property type="nucleotide sequence ID" value="NZ_CP060139.1"/>
</dbReference>
<keyword evidence="1 2" id="KW-0732">Signal</keyword>